<keyword evidence="9" id="KW-0472">Membrane</keyword>
<dbReference type="GO" id="GO:0005524">
    <property type="term" value="F:ATP binding"/>
    <property type="evidence" value="ECO:0007669"/>
    <property type="project" value="UniProtKB-KW"/>
</dbReference>
<keyword evidence="8" id="KW-0902">Two-component regulatory system</keyword>
<dbReference type="PROSITE" id="PS50113">
    <property type="entry name" value="PAC"/>
    <property type="match status" value="1"/>
</dbReference>
<keyword evidence="7" id="KW-0067">ATP-binding</keyword>
<dbReference type="InterPro" id="IPR005467">
    <property type="entry name" value="His_kinase_dom"/>
</dbReference>
<protein>
    <recommendedName>
        <fullName evidence="2">histidine kinase</fullName>
        <ecNumber evidence="2">2.7.13.3</ecNumber>
    </recommendedName>
</protein>
<keyword evidence="5" id="KW-0547">Nucleotide-binding</keyword>
<dbReference type="PANTHER" id="PTHR43065:SF10">
    <property type="entry name" value="PEROXIDE STRESS-ACTIVATED HISTIDINE KINASE MAK3"/>
    <property type="match status" value="1"/>
</dbReference>
<keyword evidence="4" id="KW-0808">Transferase</keyword>
<dbReference type="PROSITE" id="PS51257">
    <property type="entry name" value="PROKAR_LIPOPROTEIN"/>
    <property type="match status" value="1"/>
</dbReference>
<keyword evidence="6" id="KW-0418">Kinase</keyword>
<evidence type="ECO:0000256" key="3">
    <source>
        <dbReference type="ARBA" id="ARBA00022553"/>
    </source>
</evidence>
<accession>A0A841JYD0</accession>
<dbReference type="CDD" id="cd00130">
    <property type="entry name" value="PAS"/>
    <property type="match status" value="1"/>
</dbReference>
<evidence type="ECO:0000256" key="4">
    <source>
        <dbReference type="ARBA" id="ARBA00022679"/>
    </source>
</evidence>
<dbReference type="RefSeq" id="WP_050058464.1">
    <property type="nucleotide sequence ID" value="NZ_JACHEK010000003.1"/>
</dbReference>
<dbReference type="Pfam" id="PF02518">
    <property type="entry name" value="HATPase_c"/>
    <property type="match status" value="1"/>
</dbReference>
<organism evidence="13 14">
    <name type="scientific">Silvibacterium bohemicum</name>
    <dbReference type="NCBI Taxonomy" id="1577686"/>
    <lineage>
        <taxon>Bacteria</taxon>
        <taxon>Pseudomonadati</taxon>
        <taxon>Acidobacteriota</taxon>
        <taxon>Terriglobia</taxon>
        <taxon>Terriglobales</taxon>
        <taxon>Acidobacteriaceae</taxon>
        <taxon>Silvibacterium</taxon>
    </lineage>
</organism>
<dbReference type="InterPro" id="IPR013767">
    <property type="entry name" value="PAS_fold"/>
</dbReference>
<gene>
    <name evidence="13" type="ORF">HNQ77_001930</name>
</gene>
<dbReference type="OrthoDB" id="9784397at2"/>
<dbReference type="Pfam" id="PF00989">
    <property type="entry name" value="PAS"/>
    <property type="match status" value="1"/>
</dbReference>
<name>A0A841JYD0_9BACT</name>
<feature type="domain" description="PAS" evidence="11">
    <location>
        <begin position="226"/>
        <end position="299"/>
    </location>
</feature>
<dbReference type="InterPro" id="IPR000014">
    <property type="entry name" value="PAS"/>
</dbReference>
<dbReference type="PROSITE" id="PS50112">
    <property type="entry name" value="PAS"/>
    <property type="match status" value="1"/>
</dbReference>
<keyword evidence="9" id="KW-1133">Transmembrane helix</keyword>
<keyword evidence="9" id="KW-0812">Transmembrane</keyword>
<evidence type="ECO:0000256" key="8">
    <source>
        <dbReference type="ARBA" id="ARBA00023012"/>
    </source>
</evidence>
<dbReference type="Gene3D" id="3.30.450.20">
    <property type="entry name" value="PAS domain"/>
    <property type="match status" value="1"/>
</dbReference>
<dbReference type="AlphaFoldDB" id="A0A841JYD0"/>
<dbReference type="PRINTS" id="PR00344">
    <property type="entry name" value="BCTRLSENSOR"/>
</dbReference>
<evidence type="ECO:0000256" key="9">
    <source>
        <dbReference type="SAM" id="Phobius"/>
    </source>
</evidence>
<dbReference type="GO" id="GO:0000155">
    <property type="term" value="F:phosphorelay sensor kinase activity"/>
    <property type="evidence" value="ECO:0007669"/>
    <property type="project" value="InterPro"/>
</dbReference>
<dbReference type="SMART" id="SM00388">
    <property type="entry name" value="HisKA"/>
    <property type="match status" value="1"/>
</dbReference>
<dbReference type="EC" id="2.7.13.3" evidence="2"/>
<comment type="catalytic activity">
    <reaction evidence="1">
        <text>ATP + protein L-histidine = ADP + protein N-phospho-L-histidine.</text>
        <dbReference type="EC" id="2.7.13.3"/>
    </reaction>
</comment>
<dbReference type="SMART" id="SM00387">
    <property type="entry name" value="HATPase_c"/>
    <property type="match status" value="1"/>
</dbReference>
<keyword evidence="14" id="KW-1185">Reference proteome</keyword>
<dbReference type="SUPFAM" id="SSF55874">
    <property type="entry name" value="ATPase domain of HSP90 chaperone/DNA topoisomerase II/histidine kinase"/>
    <property type="match status" value="1"/>
</dbReference>
<dbReference type="InterPro" id="IPR003661">
    <property type="entry name" value="HisK_dim/P_dom"/>
</dbReference>
<dbReference type="InterPro" id="IPR003594">
    <property type="entry name" value="HATPase_dom"/>
</dbReference>
<dbReference type="InterPro" id="IPR035965">
    <property type="entry name" value="PAS-like_dom_sf"/>
</dbReference>
<dbReference type="InterPro" id="IPR004358">
    <property type="entry name" value="Sig_transdc_His_kin-like_C"/>
</dbReference>
<dbReference type="Gene3D" id="1.10.287.130">
    <property type="match status" value="1"/>
</dbReference>
<feature type="domain" description="Histidine kinase" evidence="10">
    <location>
        <begin position="369"/>
        <end position="584"/>
    </location>
</feature>
<dbReference type="Pfam" id="PF05227">
    <property type="entry name" value="CHASE3"/>
    <property type="match status" value="1"/>
</dbReference>
<dbReference type="PROSITE" id="PS50109">
    <property type="entry name" value="HIS_KIN"/>
    <property type="match status" value="1"/>
</dbReference>
<evidence type="ECO:0000256" key="1">
    <source>
        <dbReference type="ARBA" id="ARBA00000085"/>
    </source>
</evidence>
<keyword evidence="3" id="KW-0597">Phosphoprotein</keyword>
<proteinExistence type="predicted"/>
<feature type="transmembrane region" description="Helical" evidence="9">
    <location>
        <begin position="12"/>
        <end position="30"/>
    </location>
</feature>
<comment type="caution">
    <text evidence="13">The sequence shown here is derived from an EMBL/GenBank/DDBJ whole genome shotgun (WGS) entry which is preliminary data.</text>
</comment>
<dbReference type="NCBIfam" id="TIGR00229">
    <property type="entry name" value="sensory_box"/>
    <property type="match status" value="1"/>
</dbReference>
<evidence type="ECO:0000256" key="2">
    <source>
        <dbReference type="ARBA" id="ARBA00012438"/>
    </source>
</evidence>
<evidence type="ECO:0000256" key="5">
    <source>
        <dbReference type="ARBA" id="ARBA00022741"/>
    </source>
</evidence>
<dbReference type="SUPFAM" id="SSF47384">
    <property type="entry name" value="Homodimeric domain of signal transducing histidine kinase"/>
    <property type="match status" value="1"/>
</dbReference>
<dbReference type="SMART" id="SM00091">
    <property type="entry name" value="PAS"/>
    <property type="match status" value="1"/>
</dbReference>
<dbReference type="PANTHER" id="PTHR43065">
    <property type="entry name" value="SENSOR HISTIDINE KINASE"/>
    <property type="match status" value="1"/>
</dbReference>
<evidence type="ECO:0000259" key="11">
    <source>
        <dbReference type="PROSITE" id="PS50112"/>
    </source>
</evidence>
<evidence type="ECO:0000256" key="6">
    <source>
        <dbReference type="ARBA" id="ARBA00022777"/>
    </source>
</evidence>
<dbReference type="CDD" id="cd19410">
    <property type="entry name" value="HK9-like_sensor"/>
    <property type="match status" value="1"/>
</dbReference>
<dbReference type="CDD" id="cd00082">
    <property type="entry name" value="HisKA"/>
    <property type="match status" value="1"/>
</dbReference>
<dbReference type="Proteomes" id="UP000538666">
    <property type="component" value="Unassembled WGS sequence"/>
</dbReference>
<sequence length="597" mass="66421">MNLAEFRHILRQTLFFPVLLVLILGCFVLWQLRQSSNAFRALDLSDQINNQITEILKEIIDQETGLRGYQLTGNPVMLDPYHQASKVLPQEFTALDSLLPKRPKQHQRLEVLRDRYQIWLAFAESTLAKPKNSLIDAASDERGKGLMDAVRATSSEMLDAEKRARRIRLAAIFAVERQEFVTIVSASLVIGLFLGLFTRNRLHLVSRTYNNALQELHQRSDELYISRQRYLTTLESIGDAVIACDVSGRVQFMNVIAQTLTGWTSAEAMGQLLQDVFYIVHEETREIAENPVDKVRRLNHVIGLANHTALISRQGKEYIIDDSAAPIRNPEGEMTGIVLVFRDVTEQKKTQAALVAGEKLAVAGRLAASIAHEIHNPLDSVANLLFLLAGDTDPAMRAEHLQLAQQELGRTMQISRTMLSLYREPKAPILVDLKELIDGVLLLLDRRLALQKIEVERDFTAPLIVQGFPAELRQVFTNLIVNALEAAGNGGRIRIRTEQSPSEELRPAGAMVEVADSGPGVPDDIAHNLFQPFYTTKGEQGTGLGLWVSMGIVQKHGGMIQIDNGTPGDALTGAHVRVYLPNQTLANAARRSTAHLD</sequence>
<dbReference type="InterPro" id="IPR036097">
    <property type="entry name" value="HisK_dim/P_sf"/>
</dbReference>
<evidence type="ECO:0000313" key="14">
    <source>
        <dbReference type="Proteomes" id="UP000538666"/>
    </source>
</evidence>
<evidence type="ECO:0000313" key="13">
    <source>
        <dbReference type="EMBL" id="MBB6143981.1"/>
    </source>
</evidence>
<dbReference type="InterPro" id="IPR000700">
    <property type="entry name" value="PAS-assoc_C"/>
</dbReference>
<dbReference type="InterPro" id="IPR036890">
    <property type="entry name" value="HATPase_C_sf"/>
</dbReference>
<dbReference type="SUPFAM" id="SSF55785">
    <property type="entry name" value="PYP-like sensor domain (PAS domain)"/>
    <property type="match status" value="1"/>
</dbReference>
<feature type="domain" description="PAC" evidence="12">
    <location>
        <begin position="304"/>
        <end position="356"/>
    </location>
</feature>
<dbReference type="Gene3D" id="3.30.565.10">
    <property type="entry name" value="Histidine kinase-like ATPase, C-terminal domain"/>
    <property type="match status" value="1"/>
</dbReference>
<reference evidence="13 14" key="1">
    <citation type="submission" date="2020-08" db="EMBL/GenBank/DDBJ databases">
        <title>Genomic Encyclopedia of Type Strains, Phase IV (KMG-IV): sequencing the most valuable type-strain genomes for metagenomic binning, comparative biology and taxonomic classification.</title>
        <authorList>
            <person name="Goeker M."/>
        </authorList>
    </citation>
    <scope>NUCLEOTIDE SEQUENCE [LARGE SCALE GENOMIC DNA]</scope>
    <source>
        <strain evidence="13 14">DSM 103733</strain>
    </source>
</reference>
<dbReference type="EMBL" id="JACHEK010000003">
    <property type="protein sequence ID" value="MBB6143981.1"/>
    <property type="molecule type" value="Genomic_DNA"/>
</dbReference>
<dbReference type="InterPro" id="IPR007891">
    <property type="entry name" value="CHASE3"/>
</dbReference>
<evidence type="ECO:0000256" key="7">
    <source>
        <dbReference type="ARBA" id="ARBA00022840"/>
    </source>
</evidence>
<dbReference type="GO" id="GO:0006355">
    <property type="term" value="P:regulation of DNA-templated transcription"/>
    <property type="evidence" value="ECO:0007669"/>
    <property type="project" value="InterPro"/>
</dbReference>
<evidence type="ECO:0000259" key="12">
    <source>
        <dbReference type="PROSITE" id="PS50113"/>
    </source>
</evidence>
<evidence type="ECO:0000259" key="10">
    <source>
        <dbReference type="PROSITE" id="PS50109"/>
    </source>
</evidence>